<accession>A0A401YEF8</accession>
<dbReference type="InterPro" id="IPR011051">
    <property type="entry name" value="RmlC_Cupin_sf"/>
</dbReference>
<dbReference type="Pfam" id="PF01381">
    <property type="entry name" value="HTH_3"/>
    <property type="match status" value="1"/>
</dbReference>
<dbReference type="InterPro" id="IPR001387">
    <property type="entry name" value="Cro/C1-type_HTH"/>
</dbReference>
<dbReference type="CDD" id="cd00093">
    <property type="entry name" value="HTH_XRE"/>
    <property type="match status" value="1"/>
</dbReference>
<dbReference type="PANTHER" id="PTHR46797:SF1">
    <property type="entry name" value="METHYLPHOSPHONATE SYNTHASE"/>
    <property type="match status" value="1"/>
</dbReference>
<evidence type="ECO:0000313" key="4">
    <source>
        <dbReference type="Proteomes" id="UP000286931"/>
    </source>
</evidence>
<protein>
    <submittedName>
        <fullName evidence="3">XRE family transcriptional regulator</fullName>
    </submittedName>
</protein>
<dbReference type="PROSITE" id="PS50943">
    <property type="entry name" value="HTH_CROC1"/>
    <property type="match status" value="1"/>
</dbReference>
<keyword evidence="1" id="KW-0238">DNA-binding</keyword>
<gene>
    <name evidence="3" type="ORF">EHYA_00613</name>
</gene>
<dbReference type="SMART" id="SM00530">
    <property type="entry name" value="HTH_XRE"/>
    <property type="match status" value="1"/>
</dbReference>
<dbReference type="SUPFAM" id="SSF47413">
    <property type="entry name" value="lambda repressor-like DNA-binding domains"/>
    <property type="match status" value="1"/>
</dbReference>
<dbReference type="InterPro" id="IPR010982">
    <property type="entry name" value="Lambda_DNA-bd_dom_sf"/>
</dbReference>
<dbReference type="SUPFAM" id="SSF51182">
    <property type="entry name" value="RmlC-like cupins"/>
    <property type="match status" value="1"/>
</dbReference>
<organism evidence="3 4">
    <name type="scientific">Embleya hyalina</name>
    <dbReference type="NCBI Taxonomy" id="516124"/>
    <lineage>
        <taxon>Bacteria</taxon>
        <taxon>Bacillati</taxon>
        <taxon>Actinomycetota</taxon>
        <taxon>Actinomycetes</taxon>
        <taxon>Kitasatosporales</taxon>
        <taxon>Streptomycetaceae</taxon>
        <taxon>Embleya</taxon>
    </lineage>
</organism>
<dbReference type="PANTHER" id="PTHR46797">
    <property type="entry name" value="HTH-TYPE TRANSCRIPTIONAL REGULATOR"/>
    <property type="match status" value="1"/>
</dbReference>
<evidence type="ECO:0000259" key="2">
    <source>
        <dbReference type="PROSITE" id="PS50943"/>
    </source>
</evidence>
<dbReference type="GO" id="GO:0005829">
    <property type="term" value="C:cytosol"/>
    <property type="evidence" value="ECO:0007669"/>
    <property type="project" value="TreeGrafter"/>
</dbReference>
<reference evidence="3 4" key="1">
    <citation type="submission" date="2018-12" db="EMBL/GenBank/DDBJ databases">
        <title>Draft genome sequence of Embleya hyalina NBRC 13850T.</title>
        <authorList>
            <person name="Komaki H."/>
            <person name="Hosoyama A."/>
            <person name="Kimura A."/>
            <person name="Ichikawa N."/>
            <person name="Tamura T."/>
        </authorList>
    </citation>
    <scope>NUCLEOTIDE SEQUENCE [LARGE SCALE GENOMIC DNA]</scope>
    <source>
        <strain evidence="3 4">NBRC 13850</strain>
    </source>
</reference>
<dbReference type="AlphaFoldDB" id="A0A401YEF8"/>
<dbReference type="GO" id="GO:0003700">
    <property type="term" value="F:DNA-binding transcription factor activity"/>
    <property type="evidence" value="ECO:0007669"/>
    <property type="project" value="TreeGrafter"/>
</dbReference>
<dbReference type="EMBL" id="BIFH01000013">
    <property type="protein sequence ID" value="GCD92970.1"/>
    <property type="molecule type" value="Genomic_DNA"/>
</dbReference>
<comment type="caution">
    <text evidence="3">The sequence shown here is derived from an EMBL/GenBank/DDBJ whole genome shotgun (WGS) entry which is preliminary data.</text>
</comment>
<proteinExistence type="predicted"/>
<dbReference type="OrthoDB" id="5584941at2"/>
<dbReference type="GO" id="GO:0003677">
    <property type="term" value="F:DNA binding"/>
    <property type="evidence" value="ECO:0007669"/>
    <property type="project" value="UniProtKB-KW"/>
</dbReference>
<dbReference type="Gene3D" id="2.60.120.10">
    <property type="entry name" value="Jelly Rolls"/>
    <property type="match status" value="1"/>
</dbReference>
<evidence type="ECO:0000256" key="1">
    <source>
        <dbReference type="ARBA" id="ARBA00023125"/>
    </source>
</evidence>
<dbReference type="Proteomes" id="UP000286931">
    <property type="component" value="Unassembled WGS sequence"/>
</dbReference>
<dbReference type="InterPro" id="IPR050807">
    <property type="entry name" value="TransReg_Diox_bact_type"/>
</dbReference>
<evidence type="ECO:0000313" key="3">
    <source>
        <dbReference type="EMBL" id="GCD92970.1"/>
    </source>
</evidence>
<sequence>MASPVAAISAAVRSERQRRGLSLSELARLAGLSKATVSQLEAGTGNPGVETVWALSVALGVPFSRLVTPPRPAIRILRADEGSPTQAEESHYTATLLASCAPDAQCDIYRIHAEPGRARRSAPHLPGTVEHVVITAGRASAGPLDQAVELDVGDYVSYRGDIPHVFQALEPGTIAVFVLEQN</sequence>
<dbReference type="RefSeq" id="WP_126635265.1">
    <property type="nucleotide sequence ID" value="NZ_BIFH01000013.1"/>
</dbReference>
<keyword evidence="4" id="KW-1185">Reference proteome</keyword>
<dbReference type="InterPro" id="IPR014710">
    <property type="entry name" value="RmlC-like_jellyroll"/>
</dbReference>
<dbReference type="Gene3D" id="1.10.260.40">
    <property type="entry name" value="lambda repressor-like DNA-binding domains"/>
    <property type="match status" value="1"/>
</dbReference>
<name>A0A401YEF8_9ACTN</name>
<feature type="domain" description="HTH cro/C1-type" evidence="2">
    <location>
        <begin position="12"/>
        <end position="66"/>
    </location>
</feature>